<dbReference type="InterPro" id="IPR033985">
    <property type="entry name" value="SusD-like_N"/>
</dbReference>
<dbReference type="AlphaFoldDB" id="A0A7G7G736"/>
<keyword evidence="3" id="KW-0732">Signal</keyword>
<proteinExistence type="inferred from homology"/>
<accession>A0A7G7G736</accession>
<sequence length="503" mass="56760">MNNTVKKYIHQSFLGIGLLFLSTSCNDFLEETDKSNFTQNTYFTQPKHAESIVNAIYADLRSTTGGGFNGAPWMMLEFATGLANTDLGQAQNSINVRNLVNNSDNSYGGTYWTSSYKGIANANLAVAKIPGITMDESQKAKLLGEARFLRAYYYYNLVRIFGPVPLITEPVDLASKDLYPPKATEEEIYKLIVDDLVAAEAAGLPMTDKTGRVTTGAIKSLLSSVYLTMAGYPLQKGNEYFKKAADKAQEVISSNAYSLFTDYNDLHNEATENSGEHILMVQFAPFIMASGWQTSIIPYNKGISAYSDETGAIYANTDFVQTYEPGDKRAKEKEFYFNEYTLSSDRNTSVNLGGYFIYKFFDPKAQLETTSSGLNWMLMRYAEVLLNYAEAANEAFGGPSPEAYEAVNKIRRRAELPELQGLSQQEFREATWREKWHELSYENKTWFDMVRLRKAFNVKTKQFDDYVGHQFSYGPVLKERELLFPVPTAEIRNNKNLTQNTGY</sequence>
<keyword evidence="9" id="KW-1185">Reference proteome</keyword>
<dbReference type="CDD" id="cd08977">
    <property type="entry name" value="SusD"/>
    <property type="match status" value="1"/>
</dbReference>
<dbReference type="InterPro" id="IPR011990">
    <property type="entry name" value="TPR-like_helical_dom_sf"/>
</dbReference>
<dbReference type="Pfam" id="PF14322">
    <property type="entry name" value="SusD-like_3"/>
    <property type="match status" value="1"/>
</dbReference>
<evidence type="ECO:0000256" key="5">
    <source>
        <dbReference type="ARBA" id="ARBA00023237"/>
    </source>
</evidence>
<dbReference type="KEGG" id="aswu:HUW51_09580"/>
<reference evidence="8 9" key="1">
    <citation type="journal article" date="2018" name="Int. J. Syst. Evol. Microbiol.">
        <title>Adhaeribacter swui sp. nov., isolated from wet mud.</title>
        <authorList>
            <person name="Kim D.U."/>
            <person name="Kim K.W."/>
            <person name="Kang M.S."/>
            <person name="Kim J.Y."/>
            <person name="Jang J.H."/>
            <person name="Kim M.K."/>
        </authorList>
    </citation>
    <scope>NUCLEOTIDE SEQUENCE [LARGE SCALE GENOMIC DNA]</scope>
    <source>
        <strain evidence="8 9">KCTC 52873</strain>
    </source>
</reference>
<dbReference type="EMBL" id="CP055156">
    <property type="protein sequence ID" value="QNF32970.1"/>
    <property type="molecule type" value="Genomic_DNA"/>
</dbReference>
<organism evidence="8 9">
    <name type="scientific">Adhaeribacter swui</name>
    <dbReference type="NCBI Taxonomy" id="2086471"/>
    <lineage>
        <taxon>Bacteria</taxon>
        <taxon>Pseudomonadati</taxon>
        <taxon>Bacteroidota</taxon>
        <taxon>Cytophagia</taxon>
        <taxon>Cytophagales</taxon>
        <taxon>Hymenobacteraceae</taxon>
        <taxon>Adhaeribacter</taxon>
    </lineage>
</organism>
<keyword evidence="5" id="KW-0998">Cell outer membrane</keyword>
<comment type="subcellular location">
    <subcellularLocation>
        <location evidence="1">Cell outer membrane</location>
    </subcellularLocation>
</comment>
<dbReference type="RefSeq" id="WP_185273749.1">
    <property type="nucleotide sequence ID" value="NZ_CP055156.1"/>
</dbReference>
<keyword evidence="4" id="KW-0472">Membrane</keyword>
<evidence type="ECO:0000313" key="8">
    <source>
        <dbReference type="EMBL" id="QNF32970.1"/>
    </source>
</evidence>
<evidence type="ECO:0000256" key="4">
    <source>
        <dbReference type="ARBA" id="ARBA00023136"/>
    </source>
</evidence>
<evidence type="ECO:0000256" key="2">
    <source>
        <dbReference type="ARBA" id="ARBA00006275"/>
    </source>
</evidence>
<evidence type="ECO:0000256" key="3">
    <source>
        <dbReference type="ARBA" id="ARBA00022729"/>
    </source>
</evidence>
<protein>
    <submittedName>
        <fullName evidence="8">RagB/SusD family nutrient uptake outer membrane protein</fullName>
    </submittedName>
</protein>
<gene>
    <name evidence="8" type="ORF">HUW51_09580</name>
</gene>
<feature type="domain" description="SusD-like N-terminal" evidence="7">
    <location>
        <begin position="27"/>
        <end position="227"/>
    </location>
</feature>
<dbReference type="GO" id="GO:0009279">
    <property type="term" value="C:cell outer membrane"/>
    <property type="evidence" value="ECO:0007669"/>
    <property type="project" value="UniProtKB-SubCell"/>
</dbReference>
<dbReference type="Proteomes" id="UP000515237">
    <property type="component" value="Chromosome"/>
</dbReference>
<dbReference type="Gene3D" id="1.25.40.390">
    <property type="match status" value="1"/>
</dbReference>
<evidence type="ECO:0000259" key="6">
    <source>
        <dbReference type="Pfam" id="PF07980"/>
    </source>
</evidence>
<dbReference type="Pfam" id="PF07980">
    <property type="entry name" value="SusD_RagB"/>
    <property type="match status" value="1"/>
</dbReference>
<dbReference type="SUPFAM" id="SSF48452">
    <property type="entry name" value="TPR-like"/>
    <property type="match status" value="1"/>
</dbReference>
<dbReference type="PROSITE" id="PS51257">
    <property type="entry name" value="PROKAR_LIPOPROTEIN"/>
    <property type="match status" value="1"/>
</dbReference>
<evidence type="ECO:0000259" key="7">
    <source>
        <dbReference type="Pfam" id="PF14322"/>
    </source>
</evidence>
<feature type="domain" description="RagB/SusD" evidence="6">
    <location>
        <begin position="329"/>
        <end position="503"/>
    </location>
</feature>
<dbReference type="InterPro" id="IPR012944">
    <property type="entry name" value="SusD_RagB_dom"/>
</dbReference>
<evidence type="ECO:0000256" key="1">
    <source>
        <dbReference type="ARBA" id="ARBA00004442"/>
    </source>
</evidence>
<comment type="similarity">
    <text evidence="2">Belongs to the SusD family.</text>
</comment>
<evidence type="ECO:0000313" key="9">
    <source>
        <dbReference type="Proteomes" id="UP000515237"/>
    </source>
</evidence>
<name>A0A7G7G736_9BACT</name>